<evidence type="ECO:0000313" key="1">
    <source>
        <dbReference type="EMBL" id="CAH0377865.1"/>
    </source>
</evidence>
<reference evidence="1" key="1">
    <citation type="submission" date="2021-11" db="EMBL/GenBank/DDBJ databases">
        <authorList>
            <consortium name="Genoscope - CEA"/>
            <person name="William W."/>
        </authorList>
    </citation>
    <scope>NUCLEOTIDE SEQUENCE</scope>
</reference>
<proteinExistence type="predicted"/>
<organism evidence="1 2">
    <name type="scientific">Pelagomonas calceolata</name>
    <dbReference type="NCBI Taxonomy" id="35677"/>
    <lineage>
        <taxon>Eukaryota</taxon>
        <taxon>Sar</taxon>
        <taxon>Stramenopiles</taxon>
        <taxon>Ochrophyta</taxon>
        <taxon>Pelagophyceae</taxon>
        <taxon>Pelagomonadales</taxon>
        <taxon>Pelagomonadaceae</taxon>
        <taxon>Pelagomonas</taxon>
    </lineage>
</organism>
<dbReference type="Proteomes" id="UP000789595">
    <property type="component" value="Unassembled WGS sequence"/>
</dbReference>
<dbReference type="EMBL" id="CAKKNE010000005">
    <property type="protein sequence ID" value="CAH0377865.1"/>
    <property type="molecule type" value="Genomic_DNA"/>
</dbReference>
<sequence>MPAALTPQRRNPFKVVAGDLGHLATTVVKLGLRVPRATAGGVQQLVGSINDARKRRAAAAYVDACLEEAPQPPPQPQPVAVIKPPTQPLRGLSPVAMRAVKAGRANVAQRTPPGLSASSLPVTPMDAAMGSRARASGVPATPVAYAPAVSGRPPSVMDAALGARQAIPINPSTRVSASSTAPSVLDAALGSRDRAAVVKPVTSVSKTAGARENYAEAALKQMQQRASAMDEVAARRRAHERDAAAAWTRQRERDVTAAQRAQAATRAAAAPTVIVDRVQAPRRDPPLVDRRTVPRGGAFAPTQQYAAPAAAPAVVDAAPAAAAVAEEPVAAPLVRKTPIGADLFTQLGGAFLVLLAVMAAPSFSGQMACVAASVVGYQLRALQAFFGPSN</sequence>
<accession>A0A8J2SYX4</accession>
<comment type="caution">
    <text evidence="1">The sequence shown here is derived from an EMBL/GenBank/DDBJ whole genome shotgun (WGS) entry which is preliminary data.</text>
</comment>
<evidence type="ECO:0000313" key="2">
    <source>
        <dbReference type="Proteomes" id="UP000789595"/>
    </source>
</evidence>
<dbReference type="AlphaFoldDB" id="A0A8J2SYX4"/>
<protein>
    <submittedName>
        <fullName evidence="1">Uncharacterized protein</fullName>
    </submittedName>
</protein>
<keyword evidence="2" id="KW-1185">Reference proteome</keyword>
<name>A0A8J2SYX4_9STRA</name>
<gene>
    <name evidence="1" type="ORF">PECAL_5P23850</name>
</gene>